<dbReference type="GO" id="GO:0017038">
    <property type="term" value="P:protein import"/>
    <property type="evidence" value="ECO:0007669"/>
    <property type="project" value="TreeGrafter"/>
</dbReference>
<evidence type="ECO:0000256" key="8">
    <source>
        <dbReference type="RuleBase" id="RU004057"/>
    </source>
</evidence>
<proteinExistence type="inferred from homology"/>
<dbReference type="InterPro" id="IPR050790">
    <property type="entry name" value="ExbB/TolQ_transport"/>
</dbReference>
<sequence>MGLMTFAAQYAFAQEGDSLATADTTELIPFEAVDEAVVDEAAAEAPMHQEIKRLFIEGGAGFMATIIACLVFGLAVAIERIIYLNLASTNTEKLLKKVEEALNNGGVEAAKDVCRNTRGPVASIFYQGLLRYDKGAEEVEKTITSYGSVQMGQLEGGLSWITLFIAVAPMLGFMGTVIGMIQAFDEIQRAGDISPTLVAGGMKVALITTVGGLIVAIILQIIYNYLVAKVDGIVLSMEDASISLVDMIVKYQNK</sequence>
<evidence type="ECO:0000256" key="5">
    <source>
        <dbReference type="ARBA" id="ARBA00022927"/>
    </source>
</evidence>
<dbReference type="EMBL" id="DXAW01000131">
    <property type="protein sequence ID" value="HIZ86386.1"/>
    <property type="molecule type" value="Genomic_DNA"/>
</dbReference>
<dbReference type="GO" id="GO:0005886">
    <property type="term" value="C:plasma membrane"/>
    <property type="evidence" value="ECO:0007669"/>
    <property type="project" value="UniProtKB-SubCell"/>
</dbReference>
<reference evidence="11" key="1">
    <citation type="journal article" date="2021" name="PeerJ">
        <title>Extensive microbial diversity within the chicken gut microbiome revealed by metagenomics and culture.</title>
        <authorList>
            <person name="Gilroy R."/>
            <person name="Ravi A."/>
            <person name="Getino M."/>
            <person name="Pursley I."/>
            <person name="Horton D.L."/>
            <person name="Alikhan N.F."/>
            <person name="Baker D."/>
            <person name="Gharbi K."/>
            <person name="Hall N."/>
            <person name="Watson M."/>
            <person name="Adriaenssens E.M."/>
            <person name="Foster-Nyarko E."/>
            <person name="Jarju S."/>
            <person name="Secka A."/>
            <person name="Antonio M."/>
            <person name="Oren A."/>
            <person name="Chaudhuri R.R."/>
            <person name="La Ragione R."/>
            <person name="Hildebrand F."/>
            <person name="Pallen M.J."/>
        </authorList>
    </citation>
    <scope>NUCLEOTIDE SEQUENCE</scope>
    <source>
        <strain evidence="11">Gambia16-554</strain>
    </source>
</reference>
<evidence type="ECO:0000256" key="2">
    <source>
        <dbReference type="ARBA" id="ARBA00022448"/>
    </source>
</evidence>
<keyword evidence="2 8" id="KW-0813">Transport</keyword>
<accession>A0A9D2GRP9</accession>
<evidence type="ECO:0000313" key="11">
    <source>
        <dbReference type="EMBL" id="HIZ86386.1"/>
    </source>
</evidence>
<name>A0A9D2GRP9_9BACT</name>
<dbReference type="PANTHER" id="PTHR30625:SF15">
    <property type="entry name" value="BIOPOLYMER TRANSPORT PROTEIN EXBB"/>
    <property type="match status" value="1"/>
</dbReference>
<keyword evidence="3" id="KW-1003">Cell membrane</keyword>
<comment type="caution">
    <text evidence="11">The sequence shown here is derived from an EMBL/GenBank/DDBJ whole genome shotgun (WGS) entry which is preliminary data.</text>
</comment>
<dbReference type="Pfam" id="PF01618">
    <property type="entry name" value="MotA_ExbB"/>
    <property type="match status" value="1"/>
</dbReference>
<comment type="similarity">
    <text evidence="8">Belongs to the exbB/tolQ family.</text>
</comment>
<keyword evidence="4 9" id="KW-0812">Transmembrane</keyword>
<feature type="domain" description="MotA/TolQ/ExbB proton channel" evidence="10">
    <location>
        <begin position="119"/>
        <end position="238"/>
    </location>
</feature>
<evidence type="ECO:0000313" key="12">
    <source>
        <dbReference type="Proteomes" id="UP000824115"/>
    </source>
</evidence>
<reference evidence="11" key="2">
    <citation type="submission" date="2021-04" db="EMBL/GenBank/DDBJ databases">
        <authorList>
            <person name="Gilroy R."/>
        </authorList>
    </citation>
    <scope>NUCLEOTIDE SEQUENCE</scope>
    <source>
        <strain evidence="11">Gambia16-554</strain>
    </source>
</reference>
<protein>
    <submittedName>
        <fullName evidence="11">MotA/TolQ/ExbB proton channel family protein</fullName>
    </submittedName>
</protein>
<evidence type="ECO:0000259" key="10">
    <source>
        <dbReference type="Pfam" id="PF01618"/>
    </source>
</evidence>
<evidence type="ECO:0000256" key="9">
    <source>
        <dbReference type="SAM" id="Phobius"/>
    </source>
</evidence>
<dbReference type="InterPro" id="IPR002898">
    <property type="entry name" value="MotA_ExbB_proton_chnl"/>
</dbReference>
<feature type="transmembrane region" description="Helical" evidence="9">
    <location>
        <begin position="204"/>
        <end position="226"/>
    </location>
</feature>
<evidence type="ECO:0000256" key="4">
    <source>
        <dbReference type="ARBA" id="ARBA00022692"/>
    </source>
</evidence>
<evidence type="ECO:0000256" key="7">
    <source>
        <dbReference type="ARBA" id="ARBA00023136"/>
    </source>
</evidence>
<evidence type="ECO:0000256" key="3">
    <source>
        <dbReference type="ARBA" id="ARBA00022475"/>
    </source>
</evidence>
<evidence type="ECO:0000256" key="1">
    <source>
        <dbReference type="ARBA" id="ARBA00004651"/>
    </source>
</evidence>
<keyword evidence="6 9" id="KW-1133">Transmembrane helix</keyword>
<keyword evidence="7 9" id="KW-0472">Membrane</keyword>
<keyword evidence="5 8" id="KW-0653">Protein transport</keyword>
<evidence type="ECO:0000256" key="6">
    <source>
        <dbReference type="ARBA" id="ARBA00022989"/>
    </source>
</evidence>
<feature type="transmembrane region" description="Helical" evidence="9">
    <location>
        <begin position="54"/>
        <end position="78"/>
    </location>
</feature>
<dbReference type="Proteomes" id="UP000824115">
    <property type="component" value="Unassembled WGS sequence"/>
</dbReference>
<comment type="subcellular location">
    <subcellularLocation>
        <location evidence="1">Cell membrane</location>
        <topology evidence="1">Multi-pass membrane protein</topology>
    </subcellularLocation>
    <subcellularLocation>
        <location evidence="8">Membrane</location>
        <topology evidence="8">Multi-pass membrane protein</topology>
    </subcellularLocation>
</comment>
<dbReference type="PANTHER" id="PTHR30625">
    <property type="entry name" value="PROTEIN TOLQ"/>
    <property type="match status" value="1"/>
</dbReference>
<feature type="transmembrane region" description="Helical" evidence="9">
    <location>
        <begin position="160"/>
        <end position="184"/>
    </location>
</feature>
<organism evidence="11 12">
    <name type="scientific">Candidatus Coprenecus stercoravium</name>
    <dbReference type="NCBI Taxonomy" id="2840735"/>
    <lineage>
        <taxon>Bacteria</taxon>
        <taxon>Pseudomonadati</taxon>
        <taxon>Bacteroidota</taxon>
        <taxon>Bacteroidia</taxon>
        <taxon>Bacteroidales</taxon>
        <taxon>Rikenellaceae</taxon>
        <taxon>Rikenellaceae incertae sedis</taxon>
        <taxon>Candidatus Coprenecus</taxon>
    </lineage>
</organism>
<dbReference type="AlphaFoldDB" id="A0A9D2GRP9"/>
<gene>
    <name evidence="11" type="ORF">IAC04_07840</name>
</gene>